<dbReference type="OrthoDB" id="9814760at2"/>
<organism evidence="5 7">
    <name type="scientific">Ardenticatena maritima</name>
    <dbReference type="NCBI Taxonomy" id="872965"/>
    <lineage>
        <taxon>Bacteria</taxon>
        <taxon>Bacillati</taxon>
        <taxon>Chloroflexota</taxon>
        <taxon>Ardenticatenia</taxon>
        <taxon>Ardenticatenales</taxon>
        <taxon>Ardenticatenaceae</taxon>
        <taxon>Ardenticatena</taxon>
    </lineage>
</organism>
<protein>
    <recommendedName>
        <fullName evidence="9">1-alkyl-2-acetylglycerophosphocholine esterase</fullName>
    </recommendedName>
</protein>
<dbReference type="EMBL" id="LGKN01000009">
    <property type="protein sequence ID" value="KPL86421.1"/>
    <property type="molecule type" value="Genomic_DNA"/>
</dbReference>
<dbReference type="PATRIC" id="fig|872965.6.peg.2455"/>
<evidence type="ECO:0000313" key="6">
    <source>
        <dbReference type="EMBL" id="KPL86421.1"/>
    </source>
</evidence>
<evidence type="ECO:0000313" key="7">
    <source>
        <dbReference type="Proteomes" id="UP000037784"/>
    </source>
</evidence>
<keyword evidence="4" id="KW-1133">Transmembrane helix</keyword>
<dbReference type="SUPFAM" id="SSF53474">
    <property type="entry name" value="alpha/beta-Hydrolases"/>
    <property type="match status" value="1"/>
</dbReference>
<reference evidence="5 7" key="1">
    <citation type="journal article" date="2015" name="Genome Announc.">
        <title>Draft Genome Sequence of a Heterotrophic Facultative Anaerobic Thermophilic Bacterium, Ardenticatena maritima Strain 110ST.</title>
        <authorList>
            <person name="Kawaichi S."/>
            <person name="Yoshida T."/>
            <person name="Sako Y."/>
            <person name="Nakamura R."/>
        </authorList>
    </citation>
    <scope>NUCLEOTIDE SEQUENCE [LARGE SCALE GENOMIC DNA]</scope>
    <source>
        <strain evidence="5 7">110S</strain>
    </source>
</reference>
<dbReference type="Proteomes" id="UP000050502">
    <property type="component" value="Unassembled WGS sequence"/>
</dbReference>
<accession>A0A0M8KB99</accession>
<proteinExistence type="predicted"/>
<evidence type="ECO:0000256" key="2">
    <source>
        <dbReference type="ARBA" id="ARBA00022963"/>
    </source>
</evidence>
<reference evidence="7" key="3">
    <citation type="submission" date="2015-08" db="EMBL/GenBank/DDBJ databases">
        <title>Draft Genome Sequence of a Heterotrophic Facultative Anaerobic Bacterium Ardenticatena maritima Strain 110S.</title>
        <authorList>
            <person name="Kawaichi S."/>
            <person name="Yoshida T."/>
            <person name="Sako Y."/>
            <person name="Nakamura R."/>
        </authorList>
    </citation>
    <scope>NUCLEOTIDE SEQUENCE [LARGE SCALE GENOMIC DNA]</scope>
    <source>
        <strain evidence="7">110S</strain>
    </source>
</reference>
<dbReference type="Gene3D" id="3.40.50.1820">
    <property type="entry name" value="alpha/beta hydrolase"/>
    <property type="match status" value="1"/>
</dbReference>
<dbReference type="Proteomes" id="UP000037784">
    <property type="component" value="Unassembled WGS sequence"/>
</dbReference>
<feature type="transmembrane region" description="Helical" evidence="4">
    <location>
        <begin position="73"/>
        <end position="92"/>
    </location>
</feature>
<dbReference type="PANTHER" id="PTHR10272">
    <property type="entry name" value="PLATELET-ACTIVATING FACTOR ACETYLHYDROLASE"/>
    <property type="match status" value="1"/>
</dbReference>
<evidence type="ECO:0000313" key="5">
    <source>
        <dbReference type="EMBL" id="GAP64096.1"/>
    </source>
</evidence>
<feature type="transmembrane region" description="Helical" evidence="4">
    <location>
        <begin position="7"/>
        <end position="26"/>
    </location>
</feature>
<evidence type="ECO:0008006" key="9">
    <source>
        <dbReference type="Google" id="ProtNLM"/>
    </source>
</evidence>
<reference evidence="6 8" key="2">
    <citation type="submission" date="2015-07" db="EMBL/GenBank/DDBJ databases">
        <title>Whole genome sequence of Ardenticatena maritima DSM 23922.</title>
        <authorList>
            <person name="Hemp J."/>
            <person name="Ward L.M."/>
            <person name="Pace L.A."/>
            <person name="Fischer W.W."/>
        </authorList>
    </citation>
    <scope>NUCLEOTIDE SEQUENCE [LARGE SCALE GENOMIC DNA]</scope>
    <source>
        <strain evidence="6 8">110S</strain>
    </source>
</reference>
<dbReference type="RefSeq" id="WP_054493839.1">
    <property type="nucleotide sequence ID" value="NZ_BBZA01000225.1"/>
</dbReference>
<keyword evidence="2" id="KW-0442">Lipid degradation</keyword>
<keyword evidence="7" id="KW-1185">Reference proteome</keyword>
<evidence type="ECO:0000313" key="8">
    <source>
        <dbReference type="Proteomes" id="UP000050502"/>
    </source>
</evidence>
<keyword evidence="4" id="KW-0812">Transmembrane</keyword>
<dbReference type="EMBL" id="BBZA01000225">
    <property type="protein sequence ID" value="GAP64096.1"/>
    <property type="molecule type" value="Genomic_DNA"/>
</dbReference>
<keyword evidence="3" id="KW-0443">Lipid metabolism</keyword>
<dbReference type="PANTHER" id="PTHR10272:SF0">
    <property type="entry name" value="PLATELET-ACTIVATING FACTOR ACETYLHYDROLASE"/>
    <property type="match status" value="1"/>
</dbReference>
<keyword evidence="1" id="KW-0378">Hydrolase</keyword>
<evidence type="ECO:0000256" key="1">
    <source>
        <dbReference type="ARBA" id="ARBA00022801"/>
    </source>
</evidence>
<gene>
    <name evidence="5" type="ORF">ARMA_2519</name>
    <name evidence="6" type="ORF">SE16_14055</name>
</gene>
<dbReference type="GO" id="GO:0003847">
    <property type="term" value="F:1-alkyl-2-acetylglycerophosphocholine esterase activity"/>
    <property type="evidence" value="ECO:0007669"/>
    <property type="project" value="TreeGrafter"/>
</dbReference>
<dbReference type="GO" id="GO:0016042">
    <property type="term" value="P:lipid catabolic process"/>
    <property type="evidence" value="ECO:0007669"/>
    <property type="project" value="UniProtKB-KW"/>
</dbReference>
<dbReference type="AlphaFoldDB" id="A0A0M8KB99"/>
<sequence length="455" mass="50546">MRPIETVIVILVIVALALPKHFHAWWRWLWGATLLALALHLWQEGWRWQLVPLYLVILAIPLAIRFSGKARAAATAFLLLFVTSSLLAAWAFPIPTMPTPSGPYAVGTTTLHLVDPSREERYTPDIPDDPRELMVQIWYPAEATAQPPAPWNPDMDILAPELGKWTGLPGWMYSHLRLVQSHAVADAPFAKEASPAPILFYVHGWGGFRTIHANLMETLASHGYIVIAADHTYGAMVTRFPDGRVALNYPDALPEGAPRDQYLAAARILVGVFADDVRFMLNQLDTFNQTHPILKDHLDTNRIGLIGHSTGGGAVVEVCLSDERCDALVGYDAWVEPLPRDMLAEGLHVPSMFMRSEPWVAGKNAPNLALLYNASQPPTYMLTIKGAHHRDFTMLPLLSPIADDLGLRGPIPAEEMLELTDAYTLAMFDTYLRNTPSPLLSGEAHPYPDVLFEQR</sequence>
<dbReference type="InterPro" id="IPR029058">
    <property type="entry name" value="AB_hydrolase_fold"/>
</dbReference>
<comment type="caution">
    <text evidence="5">The sequence shown here is derived from an EMBL/GenBank/DDBJ whole genome shotgun (WGS) entry which is preliminary data.</text>
</comment>
<feature type="transmembrane region" description="Helical" evidence="4">
    <location>
        <begin position="46"/>
        <end position="66"/>
    </location>
</feature>
<keyword evidence="4" id="KW-0472">Membrane</keyword>
<evidence type="ECO:0000256" key="4">
    <source>
        <dbReference type="SAM" id="Phobius"/>
    </source>
</evidence>
<evidence type="ECO:0000256" key="3">
    <source>
        <dbReference type="ARBA" id="ARBA00023098"/>
    </source>
</evidence>
<name>A0A0M8KB99_9CHLR</name>
<dbReference type="STRING" id="872965.SE16_14055"/>
<dbReference type="InParanoid" id="A0A0M8KB99"/>
<dbReference type="Pfam" id="PF03403">
    <property type="entry name" value="PAF-AH_p_II"/>
    <property type="match status" value="2"/>
</dbReference>